<name>A0A836CE29_9STRA</name>
<reference evidence="2" key="1">
    <citation type="submission" date="2021-02" db="EMBL/GenBank/DDBJ databases">
        <title>First Annotated Genome of the Yellow-green Alga Tribonema minus.</title>
        <authorList>
            <person name="Mahan K.M."/>
        </authorList>
    </citation>
    <scope>NUCLEOTIDE SEQUENCE</scope>
    <source>
        <strain evidence="2">UTEX B ZZ1240</strain>
    </source>
</reference>
<keyword evidence="3" id="KW-1185">Reference proteome</keyword>
<sequence>MSSHGDAAGKGEAERMRLCRSFMAGAGIGQRVADPPRELEAATKHLRTRQCSYCSDTLADFVRFAGAARSSAESESEISSLRASVVEYCKAVRAVAAAEDCSPGVRRLLDAIVGTLLAWRPRDSLHDTMAGLLFRKCFLCCSGGTRTYTLQSFFGKEAVDTMRSKVRADRARDPNAAVLEFLSAPKSENEIRTEVLRACFAIADDGDASPPQGFAPLFDARNDDVWAVIGARVYGCRTDGGPSGDEIRWRALVSELTGDADCARGLVAILLFMLYFPHLGTSEEEEEDDEDEVEGEEGTEGLSKAEGAEVEATAEATAEAAAEAAADGGEGPAEVPDIAGWARDKMKIVKEE</sequence>
<feature type="compositionally biased region" description="Acidic residues" evidence="1">
    <location>
        <begin position="282"/>
        <end position="299"/>
    </location>
</feature>
<evidence type="ECO:0000256" key="1">
    <source>
        <dbReference type="SAM" id="MobiDB-lite"/>
    </source>
</evidence>
<comment type="caution">
    <text evidence="2">The sequence shown here is derived from an EMBL/GenBank/DDBJ whole genome shotgun (WGS) entry which is preliminary data.</text>
</comment>
<accession>A0A836CE29</accession>
<feature type="compositionally biased region" description="Low complexity" evidence="1">
    <location>
        <begin position="310"/>
        <end position="336"/>
    </location>
</feature>
<feature type="region of interest" description="Disordered" evidence="1">
    <location>
        <begin position="281"/>
        <end position="338"/>
    </location>
</feature>
<dbReference type="Proteomes" id="UP000664859">
    <property type="component" value="Unassembled WGS sequence"/>
</dbReference>
<dbReference type="EMBL" id="JAFCMP010000223">
    <property type="protein sequence ID" value="KAG5183040.1"/>
    <property type="molecule type" value="Genomic_DNA"/>
</dbReference>
<organism evidence="2 3">
    <name type="scientific">Tribonema minus</name>
    <dbReference type="NCBI Taxonomy" id="303371"/>
    <lineage>
        <taxon>Eukaryota</taxon>
        <taxon>Sar</taxon>
        <taxon>Stramenopiles</taxon>
        <taxon>Ochrophyta</taxon>
        <taxon>PX clade</taxon>
        <taxon>Xanthophyceae</taxon>
        <taxon>Tribonematales</taxon>
        <taxon>Tribonemataceae</taxon>
        <taxon>Tribonema</taxon>
    </lineage>
</organism>
<evidence type="ECO:0000313" key="2">
    <source>
        <dbReference type="EMBL" id="KAG5183040.1"/>
    </source>
</evidence>
<gene>
    <name evidence="2" type="ORF">JKP88DRAFT_241300</name>
</gene>
<proteinExistence type="predicted"/>
<protein>
    <submittedName>
        <fullName evidence="2">Uncharacterized protein</fullName>
    </submittedName>
</protein>
<evidence type="ECO:0000313" key="3">
    <source>
        <dbReference type="Proteomes" id="UP000664859"/>
    </source>
</evidence>
<dbReference type="AlphaFoldDB" id="A0A836CE29"/>